<evidence type="ECO:0000256" key="4">
    <source>
        <dbReference type="ARBA" id="ARBA00022502"/>
    </source>
</evidence>
<keyword evidence="7 12" id="KW-0812">Transmembrane</keyword>
<dbReference type="Pfam" id="PF03901">
    <property type="entry name" value="Glyco_transf_22"/>
    <property type="match status" value="1"/>
</dbReference>
<dbReference type="PANTHER" id="PTHR22760:SF4">
    <property type="entry name" value="GPI MANNOSYLTRANSFERASE 3"/>
    <property type="match status" value="1"/>
</dbReference>
<proteinExistence type="inferred from homology"/>
<evidence type="ECO:0000313" key="14">
    <source>
        <dbReference type="Proteomes" id="UP000769528"/>
    </source>
</evidence>
<comment type="function">
    <text evidence="11">Mannosyltransferase involved in glycosylphosphatidylinositol-anchor biosynthesis. Transfers the third mannose to Man2-GlcN-acyl-PI during GPI precursor assembly.</text>
</comment>
<dbReference type="EMBL" id="JAEUBF010000796">
    <property type="protein sequence ID" value="KAH3674788.1"/>
    <property type="molecule type" value="Genomic_DNA"/>
</dbReference>
<evidence type="ECO:0000256" key="6">
    <source>
        <dbReference type="ARBA" id="ARBA00022679"/>
    </source>
</evidence>
<feature type="transmembrane region" description="Helical" evidence="12">
    <location>
        <begin position="360"/>
        <end position="379"/>
    </location>
</feature>
<evidence type="ECO:0000256" key="1">
    <source>
        <dbReference type="ARBA" id="ARBA00004477"/>
    </source>
</evidence>
<feature type="transmembrane region" description="Helical" evidence="12">
    <location>
        <begin position="334"/>
        <end position="354"/>
    </location>
</feature>
<feature type="transmembrane region" description="Helical" evidence="12">
    <location>
        <begin position="231"/>
        <end position="254"/>
    </location>
</feature>
<keyword evidence="14" id="KW-1185">Reference proteome</keyword>
<evidence type="ECO:0000256" key="9">
    <source>
        <dbReference type="ARBA" id="ARBA00022989"/>
    </source>
</evidence>
<dbReference type="GO" id="GO:0005789">
    <property type="term" value="C:endoplasmic reticulum membrane"/>
    <property type="evidence" value="ECO:0007669"/>
    <property type="project" value="UniProtKB-SubCell"/>
</dbReference>
<keyword evidence="4" id="KW-0337">GPI-anchor biosynthesis</keyword>
<evidence type="ECO:0000256" key="3">
    <source>
        <dbReference type="ARBA" id="ARBA00006065"/>
    </source>
</evidence>
<accession>A0A9P8PM41</accession>
<dbReference type="GO" id="GO:0006506">
    <property type="term" value="P:GPI anchor biosynthetic process"/>
    <property type="evidence" value="ECO:0007669"/>
    <property type="project" value="UniProtKB-KW"/>
</dbReference>
<gene>
    <name evidence="13" type="ORF">WICMUC_002991</name>
</gene>
<keyword evidence="8 12" id="KW-0256">Endoplasmic reticulum</keyword>
<sequence>MEVTEKEQTHDIKDNNSLQNEEQKFIYDRRHPLYMIFLMRLINVTSINTFFQPDEFFQSLEPAHFRHYGYGTLTWEWKLGLRSYLYPLIFDLLYYINDLLEYLNVEVKNISFFHHIFQAFIMALSEYYLYTFIVKITKGNQNIASYGLLLSTINPFNWFLGTRTFSNSFEMQLTTIALAFWPWNGVNWSDLNKSLSLAAVCFLIRPTNGMIWACLAISFFKNHDLSTNIKFLKRAIFIGSLTLILNIIIDYHFYHELKIPIWEFMKFNAFTSLSKFYGSNSWSFHLVQSLPLILTTSLPFFIQGFFASNLKSVKVLIIANILAFSLISHKEFRFLYPLQPFFILFSSFGLNTFYIKFNKYFYPIVAVIIAFNTALSLYLTQFHEMGSIEVIEYLRTDPDVQSIGFLTPCHSTPLQSYIHNPDIPIWYLTCEPPIYLLNSTSTNIDKELESYMDESDIFYENPNLFLFHNLPPPFNKNLRTPGREYKYEWPTHLVFFEALEPILKEYLKDSPYEECKRFWNTLEHWDSRRQGDVIVYCKWPWE</sequence>
<evidence type="ECO:0000256" key="12">
    <source>
        <dbReference type="RuleBase" id="RU363075"/>
    </source>
</evidence>
<keyword evidence="10 12" id="KW-0472">Membrane</keyword>
<dbReference type="GO" id="GO:0000026">
    <property type="term" value="F:alpha-1,2-mannosyltransferase activity"/>
    <property type="evidence" value="ECO:0007669"/>
    <property type="project" value="TreeGrafter"/>
</dbReference>
<dbReference type="Proteomes" id="UP000769528">
    <property type="component" value="Unassembled WGS sequence"/>
</dbReference>
<evidence type="ECO:0000256" key="7">
    <source>
        <dbReference type="ARBA" id="ARBA00022692"/>
    </source>
</evidence>
<keyword evidence="5 12" id="KW-0328">Glycosyltransferase</keyword>
<evidence type="ECO:0000256" key="11">
    <source>
        <dbReference type="ARBA" id="ARBA00024708"/>
    </source>
</evidence>
<dbReference type="InterPro" id="IPR005599">
    <property type="entry name" value="GPI_mannosylTrfase"/>
</dbReference>
<keyword evidence="9 12" id="KW-1133">Transmembrane helix</keyword>
<name>A0A9P8PM41_9ASCO</name>
<reference evidence="13" key="1">
    <citation type="journal article" date="2021" name="Open Biol.">
        <title>Shared evolutionary footprints suggest mitochondrial oxidative damage underlies multiple complex I losses in fungi.</title>
        <authorList>
            <person name="Schikora-Tamarit M.A."/>
            <person name="Marcet-Houben M."/>
            <person name="Nosek J."/>
            <person name="Gabaldon T."/>
        </authorList>
    </citation>
    <scope>NUCLEOTIDE SEQUENCE</scope>
    <source>
        <strain evidence="13">CBS6341</strain>
    </source>
</reference>
<comment type="pathway">
    <text evidence="2">Glycolipid biosynthesis; glycosylphosphatidylinositol-anchor biosynthesis.</text>
</comment>
<evidence type="ECO:0000256" key="5">
    <source>
        <dbReference type="ARBA" id="ARBA00022676"/>
    </source>
</evidence>
<evidence type="ECO:0000256" key="8">
    <source>
        <dbReference type="ARBA" id="ARBA00022824"/>
    </source>
</evidence>
<comment type="caution">
    <text evidence="13">The sequence shown here is derived from an EMBL/GenBank/DDBJ whole genome shotgun (WGS) entry which is preliminary data.</text>
</comment>
<dbReference type="OrthoDB" id="416834at2759"/>
<protein>
    <recommendedName>
        <fullName evidence="12">Mannosyltransferase</fullName>
        <ecNumber evidence="12">2.4.1.-</ecNumber>
    </recommendedName>
</protein>
<evidence type="ECO:0000313" key="13">
    <source>
        <dbReference type="EMBL" id="KAH3674788.1"/>
    </source>
</evidence>
<comment type="similarity">
    <text evidence="3">Belongs to the glycosyltransferase 22 family. PIGB subfamily.</text>
</comment>
<comment type="subcellular location">
    <subcellularLocation>
        <location evidence="1 12">Endoplasmic reticulum membrane</location>
        <topology evidence="1 12">Multi-pass membrane protein</topology>
    </subcellularLocation>
</comment>
<evidence type="ECO:0000256" key="2">
    <source>
        <dbReference type="ARBA" id="ARBA00004687"/>
    </source>
</evidence>
<keyword evidence="6" id="KW-0808">Transferase</keyword>
<dbReference type="AlphaFoldDB" id="A0A9P8PM41"/>
<dbReference type="PANTHER" id="PTHR22760">
    <property type="entry name" value="GLYCOSYLTRANSFERASE"/>
    <property type="match status" value="1"/>
</dbReference>
<feature type="transmembrane region" description="Helical" evidence="12">
    <location>
        <begin position="33"/>
        <end position="51"/>
    </location>
</feature>
<organism evidence="13 14">
    <name type="scientific">Wickerhamomyces mucosus</name>
    <dbReference type="NCBI Taxonomy" id="1378264"/>
    <lineage>
        <taxon>Eukaryota</taxon>
        <taxon>Fungi</taxon>
        <taxon>Dikarya</taxon>
        <taxon>Ascomycota</taxon>
        <taxon>Saccharomycotina</taxon>
        <taxon>Saccharomycetes</taxon>
        <taxon>Phaffomycetales</taxon>
        <taxon>Wickerhamomycetaceae</taxon>
        <taxon>Wickerhamomyces</taxon>
    </lineage>
</organism>
<reference evidence="13" key="2">
    <citation type="submission" date="2021-01" db="EMBL/GenBank/DDBJ databases">
        <authorList>
            <person name="Schikora-Tamarit M.A."/>
        </authorList>
    </citation>
    <scope>NUCLEOTIDE SEQUENCE</scope>
    <source>
        <strain evidence="13">CBS6341</strain>
    </source>
</reference>
<evidence type="ECO:0000256" key="10">
    <source>
        <dbReference type="ARBA" id="ARBA00023136"/>
    </source>
</evidence>
<dbReference type="EC" id="2.4.1.-" evidence="12"/>
<feature type="transmembrane region" description="Helical" evidence="12">
    <location>
        <begin position="112"/>
        <end position="131"/>
    </location>
</feature>
<feature type="transmembrane region" description="Helical" evidence="12">
    <location>
        <begin position="300"/>
        <end position="327"/>
    </location>
</feature>